<dbReference type="GO" id="GO:0006508">
    <property type="term" value="P:proteolysis"/>
    <property type="evidence" value="ECO:0007669"/>
    <property type="project" value="InterPro"/>
</dbReference>
<dbReference type="Pfam" id="PF02557">
    <property type="entry name" value="VanY"/>
    <property type="match status" value="1"/>
</dbReference>
<keyword evidence="2" id="KW-0645">Protease</keyword>
<dbReference type="InterPro" id="IPR052179">
    <property type="entry name" value="DD-CPase-like"/>
</dbReference>
<dbReference type="PANTHER" id="PTHR34385:SF1">
    <property type="entry name" value="PEPTIDOGLYCAN L-ALANYL-D-GLUTAMATE ENDOPEPTIDASE CWLK"/>
    <property type="match status" value="1"/>
</dbReference>
<dbReference type="AlphaFoldDB" id="A0A1G8CCW8"/>
<dbReference type="STRING" id="335973.SAMN04488693_101229"/>
<dbReference type="CDD" id="cd14852">
    <property type="entry name" value="LD-carboxypeptidase"/>
    <property type="match status" value="1"/>
</dbReference>
<dbReference type="GO" id="GO:0004180">
    <property type="term" value="F:carboxypeptidase activity"/>
    <property type="evidence" value="ECO:0007669"/>
    <property type="project" value="UniProtKB-KW"/>
</dbReference>
<dbReference type="InterPro" id="IPR003709">
    <property type="entry name" value="VanY-like_core_dom"/>
</dbReference>
<organism evidence="2 3">
    <name type="scientific">Arthrobacter subterraneus</name>
    <dbReference type="NCBI Taxonomy" id="335973"/>
    <lineage>
        <taxon>Bacteria</taxon>
        <taxon>Bacillati</taxon>
        <taxon>Actinomycetota</taxon>
        <taxon>Actinomycetes</taxon>
        <taxon>Micrococcales</taxon>
        <taxon>Micrococcaceae</taxon>
        <taxon>Arthrobacter</taxon>
    </lineage>
</organism>
<dbReference type="SUPFAM" id="SSF55166">
    <property type="entry name" value="Hedgehog/DD-peptidase"/>
    <property type="match status" value="1"/>
</dbReference>
<dbReference type="PANTHER" id="PTHR34385">
    <property type="entry name" value="D-ALANYL-D-ALANINE CARBOXYPEPTIDASE"/>
    <property type="match status" value="1"/>
</dbReference>
<keyword evidence="2" id="KW-0378">Hydrolase</keyword>
<name>A0A1G8CCW8_9MICC</name>
<accession>A0A1G8CCW8</accession>
<evidence type="ECO:0000313" key="3">
    <source>
        <dbReference type="Proteomes" id="UP000199258"/>
    </source>
</evidence>
<dbReference type="InterPro" id="IPR009045">
    <property type="entry name" value="Zn_M74/Hedgehog-like"/>
</dbReference>
<sequence length="192" mass="20359">MTVVVNKKRPLDPIDYFPSGLVLPAVPLAVQEPNALLRGDTAAAVQDLFAAAADDGVGLTLVSGYRSYQDQVSTYEHWVAQNGGDTAAADRISARAGFSEHQTGLAFDVGQDDGACTLSPCFADTAAGQWMAANAHRFGFILRYPDGAEGITGFSGESWHYRYVGLDVAEAMRAEGTVTLEEHFGLPAAPGY</sequence>
<reference evidence="2 3" key="1">
    <citation type="submission" date="2016-10" db="EMBL/GenBank/DDBJ databases">
        <authorList>
            <person name="de Groot N.N."/>
        </authorList>
    </citation>
    <scope>NUCLEOTIDE SEQUENCE [LARGE SCALE GENOMIC DNA]</scope>
    <source>
        <strain evidence="2 3">NP_1H</strain>
    </source>
</reference>
<dbReference type="EMBL" id="FNDT01000001">
    <property type="protein sequence ID" value="SDH43304.1"/>
    <property type="molecule type" value="Genomic_DNA"/>
</dbReference>
<keyword evidence="3" id="KW-1185">Reference proteome</keyword>
<protein>
    <submittedName>
        <fullName evidence="2">D-alanyl-D-alanine carboxypeptidase</fullName>
    </submittedName>
</protein>
<evidence type="ECO:0000259" key="1">
    <source>
        <dbReference type="Pfam" id="PF02557"/>
    </source>
</evidence>
<proteinExistence type="predicted"/>
<evidence type="ECO:0000313" key="2">
    <source>
        <dbReference type="EMBL" id="SDH43304.1"/>
    </source>
</evidence>
<keyword evidence="2" id="KW-0121">Carboxypeptidase</keyword>
<feature type="domain" description="D-alanyl-D-alanine carboxypeptidase-like core" evidence="1">
    <location>
        <begin position="36"/>
        <end position="165"/>
    </location>
</feature>
<dbReference type="Proteomes" id="UP000199258">
    <property type="component" value="Unassembled WGS sequence"/>
</dbReference>
<gene>
    <name evidence="2" type="ORF">SAMN04488693_101229</name>
</gene>
<dbReference type="InterPro" id="IPR058193">
    <property type="entry name" value="VanY/YodJ_core_dom"/>
</dbReference>
<dbReference type="Gene3D" id="3.30.1380.10">
    <property type="match status" value="1"/>
</dbReference>